<dbReference type="AlphaFoldDB" id="A0A915HL22"/>
<sequence>MEVVGVDDGVGKCGTLNSTEFGSKFTALRFDARFLKNALPGFKHIILQLPMIDRNVFTIWLAVALKHFSNIFDLDPAGHVVR</sequence>
<accession>A0A915HL22</accession>
<organism evidence="1 2">
    <name type="scientific">Romanomermis culicivorax</name>
    <name type="common">Nematode worm</name>
    <dbReference type="NCBI Taxonomy" id="13658"/>
    <lineage>
        <taxon>Eukaryota</taxon>
        <taxon>Metazoa</taxon>
        <taxon>Ecdysozoa</taxon>
        <taxon>Nematoda</taxon>
        <taxon>Enoplea</taxon>
        <taxon>Dorylaimia</taxon>
        <taxon>Mermithida</taxon>
        <taxon>Mermithoidea</taxon>
        <taxon>Mermithidae</taxon>
        <taxon>Romanomermis</taxon>
    </lineage>
</organism>
<evidence type="ECO:0000313" key="2">
    <source>
        <dbReference type="WBParaSite" id="nRc.2.0.1.t02369-RA"/>
    </source>
</evidence>
<name>A0A915HL22_ROMCU</name>
<proteinExistence type="predicted"/>
<evidence type="ECO:0000313" key="1">
    <source>
        <dbReference type="Proteomes" id="UP000887565"/>
    </source>
</evidence>
<dbReference type="WBParaSite" id="nRc.2.0.1.t02369-RA">
    <property type="protein sequence ID" value="nRc.2.0.1.t02369-RA"/>
    <property type="gene ID" value="nRc.2.0.1.g02369"/>
</dbReference>
<keyword evidence="1" id="KW-1185">Reference proteome</keyword>
<reference evidence="2" key="1">
    <citation type="submission" date="2022-11" db="UniProtKB">
        <authorList>
            <consortium name="WormBaseParasite"/>
        </authorList>
    </citation>
    <scope>IDENTIFICATION</scope>
</reference>
<dbReference type="Proteomes" id="UP000887565">
    <property type="component" value="Unplaced"/>
</dbReference>
<protein>
    <submittedName>
        <fullName evidence="2">Uncharacterized protein</fullName>
    </submittedName>
</protein>